<dbReference type="EMBL" id="AGUF01000021">
    <property type="protein sequence ID" value="EHK67561.1"/>
    <property type="molecule type" value="Genomic_DNA"/>
</dbReference>
<keyword evidence="4" id="KW-0804">Transcription</keyword>
<feature type="domain" description="RNA polymerase sigma-70 region 2" evidence="5">
    <location>
        <begin position="3"/>
        <end position="69"/>
    </location>
</feature>
<dbReference type="eggNOG" id="COG1595">
    <property type="taxonomic scope" value="Bacteria"/>
</dbReference>
<dbReference type="SUPFAM" id="SSF88946">
    <property type="entry name" value="Sigma2 domain of RNA polymerase sigma factors"/>
    <property type="match status" value="1"/>
</dbReference>
<evidence type="ECO:0000256" key="4">
    <source>
        <dbReference type="ARBA" id="ARBA00023163"/>
    </source>
</evidence>
<reference evidence="7 8" key="1">
    <citation type="journal article" date="2012" name="J. Bacteriol.">
        <title>Genome sequence of the highly efficient arsenite-oxidizing bacterium Achromobacter arsenitoxydans SY8.</title>
        <authorList>
            <person name="Li X."/>
            <person name="Hu Y."/>
            <person name="Gong J."/>
            <person name="Lin Y."/>
            <person name="Johnstone L."/>
            <person name="Rensing C."/>
            <person name="Wang G."/>
        </authorList>
    </citation>
    <scope>NUCLEOTIDE SEQUENCE [LARGE SCALE GENOMIC DNA]</scope>
    <source>
        <strain evidence="7 8">SY8</strain>
    </source>
</reference>
<comment type="caution">
    <text evidence="7">The sequence shown here is derived from an EMBL/GenBank/DDBJ whole genome shotgun (WGS) entry which is preliminary data.</text>
</comment>
<dbReference type="PANTHER" id="PTHR43133:SF63">
    <property type="entry name" value="RNA POLYMERASE SIGMA FACTOR FECI-RELATED"/>
    <property type="match status" value="1"/>
</dbReference>
<keyword evidence="3" id="KW-0731">Sigma factor</keyword>
<gene>
    <name evidence="7" type="ORF">KYC_04692</name>
</gene>
<dbReference type="InterPro" id="IPR007627">
    <property type="entry name" value="RNA_pol_sigma70_r2"/>
</dbReference>
<feature type="domain" description="RNA polymerase sigma factor 70 region 4 type 2" evidence="6">
    <location>
        <begin position="97"/>
        <end position="149"/>
    </location>
</feature>
<dbReference type="SUPFAM" id="SSF88659">
    <property type="entry name" value="Sigma3 and sigma4 domains of RNA polymerase sigma factors"/>
    <property type="match status" value="1"/>
</dbReference>
<dbReference type="Gene3D" id="1.10.1740.10">
    <property type="match status" value="1"/>
</dbReference>
<evidence type="ECO:0000259" key="5">
    <source>
        <dbReference type="Pfam" id="PF04542"/>
    </source>
</evidence>
<accession>H0F2F0</accession>
<dbReference type="Pfam" id="PF08281">
    <property type="entry name" value="Sigma70_r4_2"/>
    <property type="match status" value="1"/>
</dbReference>
<comment type="similarity">
    <text evidence="1">Belongs to the sigma-70 factor family. ECF subfamily.</text>
</comment>
<evidence type="ECO:0000256" key="1">
    <source>
        <dbReference type="ARBA" id="ARBA00010641"/>
    </source>
</evidence>
<dbReference type="InterPro" id="IPR014284">
    <property type="entry name" value="RNA_pol_sigma-70_dom"/>
</dbReference>
<dbReference type="GO" id="GO:0016987">
    <property type="term" value="F:sigma factor activity"/>
    <property type="evidence" value="ECO:0007669"/>
    <property type="project" value="UniProtKB-KW"/>
</dbReference>
<dbReference type="NCBIfam" id="NF009179">
    <property type="entry name" value="PRK12527.1"/>
    <property type="match status" value="1"/>
</dbReference>
<name>H0F2F0_9BURK</name>
<evidence type="ECO:0000313" key="8">
    <source>
        <dbReference type="Proteomes" id="UP000003113"/>
    </source>
</evidence>
<sequence>MAVEKYYGELLRFLNRTLGNSHDAADVAHDACVRVLGRSPESAVEQPRAFLFKTAVNLSVDLHRRRTRRECEPLHDDIAPDTALTPDEDLYRKQQLELVNDALRSLPEACRTAFLLRQVEGLSHRCIADRLGTSTDMVKKHIARAMKHCRLYMRTRQHIDPT</sequence>
<evidence type="ECO:0000259" key="6">
    <source>
        <dbReference type="Pfam" id="PF08281"/>
    </source>
</evidence>
<dbReference type="InterPro" id="IPR039425">
    <property type="entry name" value="RNA_pol_sigma-70-like"/>
</dbReference>
<evidence type="ECO:0000313" key="7">
    <source>
        <dbReference type="EMBL" id="EHK67561.1"/>
    </source>
</evidence>
<dbReference type="CDD" id="cd06171">
    <property type="entry name" value="Sigma70_r4"/>
    <property type="match status" value="1"/>
</dbReference>
<dbReference type="Gene3D" id="1.10.10.10">
    <property type="entry name" value="Winged helix-like DNA-binding domain superfamily/Winged helix DNA-binding domain"/>
    <property type="match status" value="1"/>
</dbReference>
<evidence type="ECO:0000256" key="3">
    <source>
        <dbReference type="ARBA" id="ARBA00023082"/>
    </source>
</evidence>
<dbReference type="InterPro" id="IPR013325">
    <property type="entry name" value="RNA_pol_sigma_r2"/>
</dbReference>
<dbReference type="PANTHER" id="PTHR43133">
    <property type="entry name" value="RNA POLYMERASE ECF-TYPE SIGMA FACTO"/>
    <property type="match status" value="1"/>
</dbReference>
<dbReference type="NCBIfam" id="TIGR02937">
    <property type="entry name" value="sigma70-ECF"/>
    <property type="match status" value="1"/>
</dbReference>
<dbReference type="AlphaFoldDB" id="H0F2F0"/>
<dbReference type="OrthoDB" id="9784272at2"/>
<dbReference type="Proteomes" id="UP000003113">
    <property type="component" value="Unassembled WGS sequence"/>
</dbReference>
<protein>
    <submittedName>
        <fullName evidence="7">RNA polymerase sigma factor</fullName>
    </submittedName>
</protein>
<dbReference type="RefSeq" id="WP_008159326.1">
    <property type="nucleotide sequence ID" value="NZ_AGUF01000021.1"/>
</dbReference>
<proteinExistence type="inferred from homology"/>
<dbReference type="PATRIC" id="fig|477184.5.peg.926"/>
<dbReference type="Pfam" id="PF04542">
    <property type="entry name" value="Sigma70_r2"/>
    <property type="match status" value="1"/>
</dbReference>
<dbReference type="GO" id="GO:0006352">
    <property type="term" value="P:DNA-templated transcription initiation"/>
    <property type="evidence" value="ECO:0007669"/>
    <property type="project" value="InterPro"/>
</dbReference>
<dbReference type="GO" id="GO:0003677">
    <property type="term" value="F:DNA binding"/>
    <property type="evidence" value="ECO:0007669"/>
    <property type="project" value="InterPro"/>
</dbReference>
<dbReference type="InterPro" id="IPR036388">
    <property type="entry name" value="WH-like_DNA-bd_sf"/>
</dbReference>
<keyword evidence="2" id="KW-0805">Transcription regulation</keyword>
<dbReference type="InterPro" id="IPR013249">
    <property type="entry name" value="RNA_pol_sigma70_r4_t2"/>
</dbReference>
<evidence type="ECO:0000256" key="2">
    <source>
        <dbReference type="ARBA" id="ARBA00023015"/>
    </source>
</evidence>
<organism evidence="7 8">
    <name type="scientific">Achromobacter arsenitoxydans SY8</name>
    <dbReference type="NCBI Taxonomy" id="477184"/>
    <lineage>
        <taxon>Bacteria</taxon>
        <taxon>Pseudomonadati</taxon>
        <taxon>Pseudomonadota</taxon>
        <taxon>Betaproteobacteria</taxon>
        <taxon>Burkholderiales</taxon>
        <taxon>Alcaligenaceae</taxon>
        <taxon>Achromobacter</taxon>
    </lineage>
</organism>
<keyword evidence="8" id="KW-1185">Reference proteome</keyword>
<dbReference type="STRING" id="477184.KYC_04692"/>
<dbReference type="InterPro" id="IPR013324">
    <property type="entry name" value="RNA_pol_sigma_r3/r4-like"/>
</dbReference>